<keyword evidence="7" id="KW-0479">Metal-binding</keyword>
<dbReference type="GO" id="GO:0070069">
    <property type="term" value="C:cytochrome complex"/>
    <property type="evidence" value="ECO:0007669"/>
    <property type="project" value="TreeGrafter"/>
</dbReference>
<dbReference type="GO" id="GO:0016682">
    <property type="term" value="F:oxidoreductase activity, acting on diphenols and related substances as donors, oxygen as acceptor"/>
    <property type="evidence" value="ECO:0007669"/>
    <property type="project" value="TreeGrafter"/>
</dbReference>
<evidence type="ECO:0000256" key="8">
    <source>
        <dbReference type="ARBA" id="ARBA00022982"/>
    </source>
</evidence>
<dbReference type="EMBL" id="CP012502">
    <property type="protein sequence ID" value="AOM84124.1"/>
    <property type="molecule type" value="Genomic_DNA"/>
</dbReference>
<keyword evidence="10" id="KW-0408">Iron</keyword>
<dbReference type="GO" id="GO:0005886">
    <property type="term" value="C:plasma membrane"/>
    <property type="evidence" value="ECO:0007669"/>
    <property type="project" value="UniProtKB-SubCell"/>
</dbReference>
<evidence type="ECO:0000256" key="10">
    <source>
        <dbReference type="ARBA" id="ARBA00023004"/>
    </source>
</evidence>
<evidence type="ECO:0000313" key="13">
    <source>
        <dbReference type="EMBL" id="AOM84124.1"/>
    </source>
</evidence>
<dbReference type="GO" id="GO:0046872">
    <property type="term" value="F:metal ion binding"/>
    <property type="evidence" value="ECO:0007669"/>
    <property type="project" value="UniProtKB-KW"/>
</dbReference>
<evidence type="ECO:0000256" key="1">
    <source>
        <dbReference type="ARBA" id="ARBA00004651"/>
    </source>
</evidence>
<dbReference type="NCBIfam" id="TIGR00203">
    <property type="entry name" value="cydB"/>
    <property type="match status" value="1"/>
</dbReference>
<feature type="transmembrane region" description="Helical" evidence="12">
    <location>
        <begin position="231"/>
        <end position="251"/>
    </location>
</feature>
<dbReference type="RefSeq" id="WP_069366033.1">
    <property type="nucleotide sequence ID" value="NZ_CP012502.1"/>
</dbReference>
<evidence type="ECO:0000256" key="6">
    <source>
        <dbReference type="ARBA" id="ARBA00022692"/>
    </source>
</evidence>
<dbReference type="OrthoDB" id="9776710at2"/>
<comment type="subcellular location">
    <subcellularLocation>
        <location evidence="1">Cell membrane</location>
        <topology evidence="1">Multi-pass membrane protein</topology>
    </subcellularLocation>
</comment>
<keyword evidence="9 12" id="KW-1133">Transmembrane helix</keyword>
<keyword evidence="8" id="KW-0249">Electron transport</keyword>
<evidence type="ECO:0000256" key="7">
    <source>
        <dbReference type="ARBA" id="ARBA00022723"/>
    </source>
</evidence>
<dbReference type="Proteomes" id="UP000094463">
    <property type="component" value="Chromosome"/>
</dbReference>
<dbReference type="Pfam" id="PF02322">
    <property type="entry name" value="Cyt_bd_oxida_II"/>
    <property type="match status" value="1"/>
</dbReference>
<dbReference type="InterPro" id="IPR003317">
    <property type="entry name" value="Cyt-d_oxidase_su2"/>
</dbReference>
<dbReference type="STRING" id="632773.BBEV_2787"/>
<evidence type="ECO:0000313" key="14">
    <source>
        <dbReference type="Proteomes" id="UP000094463"/>
    </source>
</evidence>
<keyword evidence="11 12" id="KW-0472">Membrane</keyword>
<feature type="transmembrane region" description="Helical" evidence="12">
    <location>
        <begin position="81"/>
        <end position="98"/>
    </location>
</feature>
<dbReference type="PIRSF" id="PIRSF000267">
    <property type="entry name" value="Cyt_oxidse_sub2"/>
    <property type="match status" value="1"/>
</dbReference>
<evidence type="ECO:0000256" key="2">
    <source>
        <dbReference type="ARBA" id="ARBA00007543"/>
    </source>
</evidence>
<feature type="transmembrane region" description="Helical" evidence="12">
    <location>
        <begin position="119"/>
        <end position="142"/>
    </location>
</feature>
<comment type="similarity">
    <text evidence="2">Belongs to the cytochrome ubiquinol oxidase subunit 2 family.</text>
</comment>
<name>A0A1D7QYP0_9BACI</name>
<dbReference type="PANTHER" id="PTHR43141:SF5">
    <property type="entry name" value="CYTOCHROME BD-I UBIQUINOL OXIDASE SUBUNIT 2"/>
    <property type="match status" value="1"/>
</dbReference>
<gene>
    <name evidence="13" type="primary">cydB</name>
    <name evidence="13" type="ORF">BBEV_2787</name>
</gene>
<evidence type="ECO:0000256" key="5">
    <source>
        <dbReference type="ARBA" id="ARBA00022617"/>
    </source>
</evidence>
<organism evidence="13 14">
    <name type="scientific">Salisediminibacterium beveridgei</name>
    <dbReference type="NCBI Taxonomy" id="632773"/>
    <lineage>
        <taxon>Bacteria</taxon>
        <taxon>Bacillati</taxon>
        <taxon>Bacillota</taxon>
        <taxon>Bacilli</taxon>
        <taxon>Bacillales</taxon>
        <taxon>Bacillaceae</taxon>
        <taxon>Salisediminibacterium</taxon>
    </lineage>
</organism>
<reference evidence="13 14" key="1">
    <citation type="submission" date="2015-08" db="EMBL/GenBank/DDBJ databases">
        <title>The complete genome sequence of Bacillus beveridgei MLTeJB.</title>
        <authorList>
            <person name="Hanson T.E."/>
            <person name="Mesa C."/>
            <person name="Basesman S.M."/>
            <person name="Oremland R.S."/>
        </authorList>
    </citation>
    <scope>NUCLEOTIDE SEQUENCE [LARGE SCALE GENOMIC DNA]</scope>
    <source>
        <strain evidence="13 14">MLTeJB</strain>
    </source>
</reference>
<keyword evidence="3" id="KW-0813">Transport</keyword>
<feature type="transmembrane region" description="Helical" evidence="12">
    <location>
        <begin position="6"/>
        <end position="33"/>
    </location>
</feature>
<dbReference type="EC" id="1.10.3.-" evidence="13"/>
<keyword evidence="5" id="KW-0349">Heme</keyword>
<feature type="transmembrane region" description="Helical" evidence="12">
    <location>
        <begin position="196"/>
        <end position="219"/>
    </location>
</feature>
<dbReference type="KEGG" id="bbev:BBEV_2787"/>
<dbReference type="PANTHER" id="PTHR43141">
    <property type="entry name" value="CYTOCHROME BD2 SUBUNIT II"/>
    <property type="match status" value="1"/>
</dbReference>
<evidence type="ECO:0000256" key="12">
    <source>
        <dbReference type="SAM" id="Phobius"/>
    </source>
</evidence>
<evidence type="ECO:0000256" key="11">
    <source>
        <dbReference type="ARBA" id="ARBA00023136"/>
    </source>
</evidence>
<keyword evidence="13" id="KW-0560">Oxidoreductase</keyword>
<accession>A0A1D7QYP0</accession>
<proteinExistence type="inferred from homology"/>
<feature type="transmembrane region" description="Helical" evidence="12">
    <location>
        <begin position="301"/>
        <end position="326"/>
    </location>
</feature>
<keyword evidence="14" id="KW-1185">Reference proteome</keyword>
<dbReference type="AlphaFoldDB" id="A0A1D7QYP0"/>
<keyword evidence="6 12" id="KW-0812">Transmembrane</keyword>
<dbReference type="GO" id="GO:0009055">
    <property type="term" value="F:electron transfer activity"/>
    <property type="evidence" value="ECO:0007669"/>
    <property type="project" value="TreeGrafter"/>
</dbReference>
<sequence>MDLQLIWFILLAVLIIGYAVLDGFDLGIGTLFYQLGKTEDEKRTLINSIGPVWDGNEVWLLTGGGALFAAFPFVYATVFSGFYLAMMVVLFGLIFRAVGVEYYFKCSDDPPMQRLMGKLFMIGSFLPALLFGVAMGNLVIGIPMDANMNYTATFFHLLHPYALLLGVIGLVGFLLQGTTYTILKTEKALQKRALKYAKLFVMAMGVLWILGTVGTLIFAPHMFTNFTNQPILFVFPLMTVVAIVLIPFFFFQKKYMAAFLASSVIITSKLLTLAGGLFPNLVTGADPATSLTIYNASSSDYTLTVMLIIALIGMPLVIGYTAFVYWHFRGKASHERAGY</sequence>
<evidence type="ECO:0000256" key="3">
    <source>
        <dbReference type="ARBA" id="ARBA00022448"/>
    </source>
</evidence>
<keyword evidence="4" id="KW-1003">Cell membrane</keyword>
<dbReference type="PATRIC" id="fig|632773.3.peg.2931"/>
<evidence type="ECO:0000256" key="4">
    <source>
        <dbReference type="ARBA" id="ARBA00022475"/>
    </source>
</evidence>
<feature type="transmembrane region" description="Helical" evidence="12">
    <location>
        <begin position="258"/>
        <end position="281"/>
    </location>
</feature>
<evidence type="ECO:0000256" key="9">
    <source>
        <dbReference type="ARBA" id="ARBA00022989"/>
    </source>
</evidence>
<dbReference type="GO" id="GO:0019646">
    <property type="term" value="P:aerobic electron transport chain"/>
    <property type="evidence" value="ECO:0007669"/>
    <property type="project" value="TreeGrafter"/>
</dbReference>
<feature type="transmembrane region" description="Helical" evidence="12">
    <location>
        <begin position="154"/>
        <end position="175"/>
    </location>
</feature>
<protein>
    <submittedName>
        <fullName evidence="13">Cytochrome d ubiquinol oxidase subunit II</fullName>
        <ecNumber evidence="13">1.10.3.-</ecNumber>
    </submittedName>
</protein>